<accession>A0A4R1B7T3</accession>
<proteinExistence type="predicted"/>
<dbReference type="RefSeq" id="WP_131448730.1">
    <property type="nucleotide sequence ID" value="NZ_SJZB01000049.1"/>
</dbReference>
<feature type="chain" id="PRO_5020316723" evidence="1">
    <location>
        <begin position="20"/>
        <end position="93"/>
    </location>
</feature>
<evidence type="ECO:0000256" key="1">
    <source>
        <dbReference type="SAM" id="SignalP"/>
    </source>
</evidence>
<reference evidence="2 3" key="1">
    <citation type="submission" date="2019-03" db="EMBL/GenBank/DDBJ databases">
        <title>Genome sequence of Thiobacillaceae bacterium LSR1, a sulfur-oxidizing bacterium isolated from freshwater sediment.</title>
        <authorList>
            <person name="Li S."/>
        </authorList>
    </citation>
    <scope>NUCLEOTIDE SEQUENCE [LARGE SCALE GENOMIC DNA]</scope>
    <source>
        <strain evidence="2 3">LSR1</strain>
    </source>
</reference>
<name>A0A4R1B7T3_9PROT</name>
<keyword evidence="3" id="KW-1185">Reference proteome</keyword>
<evidence type="ECO:0000313" key="3">
    <source>
        <dbReference type="Proteomes" id="UP000295443"/>
    </source>
</evidence>
<comment type="caution">
    <text evidence="2">The sequence shown here is derived from an EMBL/GenBank/DDBJ whole genome shotgun (WGS) entry which is preliminary data.</text>
</comment>
<keyword evidence="1" id="KW-0732">Signal</keyword>
<feature type="signal peptide" evidence="1">
    <location>
        <begin position="1"/>
        <end position="19"/>
    </location>
</feature>
<dbReference type="EMBL" id="SJZB01000049">
    <property type="protein sequence ID" value="TCJ11819.1"/>
    <property type="molecule type" value="Genomic_DNA"/>
</dbReference>
<dbReference type="AlphaFoldDB" id="A0A4R1B7T3"/>
<protein>
    <submittedName>
        <fullName evidence="2">Uncharacterized protein</fullName>
    </submittedName>
</protein>
<dbReference type="Proteomes" id="UP000295443">
    <property type="component" value="Unassembled WGS sequence"/>
</dbReference>
<organism evidence="2 3">
    <name type="scientific">Parasulfuritortus cantonensis</name>
    <dbReference type="NCBI Taxonomy" id="2528202"/>
    <lineage>
        <taxon>Bacteria</taxon>
        <taxon>Pseudomonadati</taxon>
        <taxon>Pseudomonadota</taxon>
        <taxon>Betaproteobacteria</taxon>
        <taxon>Nitrosomonadales</taxon>
        <taxon>Thiobacillaceae</taxon>
        <taxon>Parasulfuritortus</taxon>
    </lineage>
</organism>
<evidence type="ECO:0000313" key="2">
    <source>
        <dbReference type="EMBL" id="TCJ11819.1"/>
    </source>
</evidence>
<sequence length="93" mass="10593">MRAILALAVLALTVPAAWCGDQDDLAARCSRAYQKEELDFLFQNCPFDTWMLARSQCERGDETVTEKYKDFCRKFKNGQAPHYGPNGFELPGR</sequence>
<gene>
    <name evidence="2" type="ORF">EZJ19_14270</name>
</gene>